<dbReference type="AlphaFoldDB" id="A0A4Z0XYX3"/>
<evidence type="ECO:0000313" key="5">
    <source>
        <dbReference type="Proteomes" id="UP000297714"/>
    </source>
</evidence>
<keyword evidence="2" id="KW-1133">Transmembrane helix</keyword>
<feature type="region of interest" description="Disordered" evidence="1">
    <location>
        <begin position="168"/>
        <end position="195"/>
    </location>
</feature>
<evidence type="ECO:0000313" key="4">
    <source>
        <dbReference type="EMBL" id="TGJ75707.1"/>
    </source>
</evidence>
<gene>
    <name evidence="4" type="ORF">CAGA_22070</name>
</gene>
<reference evidence="4 5" key="1">
    <citation type="submission" date="2019-04" db="EMBL/GenBank/DDBJ databases">
        <authorList>
            <person name="Poehlein A."/>
            <person name="Bengelsdorf F.R."/>
            <person name="Duerre P."/>
            <person name="Daniel R."/>
        </authorList>
    </citation>
    <scope>NUCLEOTIDE SEQUENCE [LARGE SCALE GENOMIC DNA]</scope>
    <source>
        <strain evidence="4 5">BS-1</strain>
    </source>
</reference>
<accession>A0A4Z0XYX3</accession>
<keyword evidence="2" id="KW-0812">Transmembrane</keyword>
<dbReference type="RefSeq" id="WP_135660733.1">
    <property type="nucleotide sequence ID" value="NZ_JAJUFJ010000015.1"/>
</dbReference>
<proteinExistence type="predicted"/>
<comment type="caution">
    <text evidence="4">The sequence shown here is derived from an EMBL/GenBank/DDBJ whole genome shotgun (WGS) entry which is preliminary data.</text>
</comment>
<organism evidence="4 5">
    <name type="scientific">Caproiciproducens galactitolivorans</name>
    <dbReference type="NCBI Taxonomy" id="642589"/>
    <lineage>
        <taxon>Bacteria</taxon>
        <taxon>Bacillati</taxon>
        <taxon>Bacillota</taxon>
        <taxon>Clostridia</taxon>
        <taxon>Eubacteriales</taxon>
        <taxon>Acutalibacteraceae</taxon>
        <taxon>Caproiciproducens</taxon>
    </lineage>
</organism>
<dbReference type="EMBL" id="SRMQ01000012">
    <property type="protein sequence ID" value="TGJ75707.1"/>
    <property type="molecule type" value="Genomic_DNA"/>
</dbReference>
<keyword evidence="2" id="KW-0472">Membrane</keyword>
<sequence>MFVLSVKAGRKKLLIGLAVVLIVITGVMVISKMHDSKPVATVGGKQYSLKAATNEDRISFLKQFGWNVNAEPIEMKDVTIPEKFNNVYTQYNKIQKEQGLDLLPYAGKTCRQWVYAVTNFPQVPNVRATMLVYNNIVIGGDLSTVELDGFMTGFNGVQESADYGMRKTVSPRENLPSSATPTVSSAIPANAWPTD</sequence>
<name>A0A4Z0XYX3_9FIRM</name>
<keyword evidence="5" id="KW-1185">Reference proteome</keyword>
<dbReference type="Proteomes" id="UP000297714">
    <property type="component" value="Unassembled WGS sequence"/>
</dbReference>
<feature type="domain" description="DUF4830" evidence="3">
    <location>
        <begin position="60"/>
        <end position="142"/>
    </location>
</feature>
<dbReference type="Pfam" id="PF16112">
    <property type="entry name" value="DUF4830"/>
    <property type="match status" value="1"/>
</dbReference>
<evidence type="ECO:0000256" key="1">
    <source>
        <dbReference type="SAM" id="MobiDB-lite"/>
    </source>
</evidence>
<dbReference type="OrthoDB" id="1821579at2"/>
<feature type="transmembrane region" description="Helical" evidence="2">
    <location>
        <begin position="12"/>
        <end position="31"/>
    </location>
</feature>
<dbReference type="InterPro" id="IPR032257">
    <property type="entry name" value="DUF4830"/>
</dbReference>
<evidence type="ECO:0000256" key="2">
    <source>
        <dbReference type="SAM" id="Phobius"/>
    </source>
</evidence>
<protein>
    <recommendedName>
        <fullName evidence="3">DUF4830 domain-containing protein</fullName>
    </recommendedName>
</protein>
<feature type="compositionally biased region" description="Polar residues" evidence="1">
    <location>
        <begin position="175"/>
        <end position="187"/>
    </location>
</feature>
<evidence type="ECO:0000259" key="3">
    <source>
        <dbReference type="Pfam" id="PF16112"/>
    </source>
</evidence>